<comment type="caution">
    <text evidence="1">The sequence shown here is derived from an EMBL/GenBank/DDBJ whole genome shotgun (WGS) entry which is preliminary data.</text>
</comment>
<evidence type="ECO:0000313" key="1">
    <source>
        <dbReference type="EMBL" id="MEM5531418.1"/>
    </source>
</evidence>
<protein>
    <recommendedName>
        <fullName evidence="3">RiboL-PSP-HEPN domain-containing protein</fullName>
    </recommendedName>
</protein>
<name>A0ABU9TCI0_9GAMM</name>
<reference evidence="1 2" key="1">
    <citation type="submission" date="2024-03" db="EMBL/GenBank/DDBJ databases">
        <title>Community enrichment and isolation of bacterial strains for fucoidan degradation.</title>
        <authorList>
            <person name="Sichert A."/>
        </authorList>
    </citation>
    <scope>NUCLEOTIDE SEQUENCE [LARGE SCALE GENOMIC DNA]</scope>
    <source>
        <strain evidence="1 2">AS26</strain>
    </source>
</reference>
<dbReference type="EMBL" id="JBBMQX010000002">
    <property type="protein sequence ID" value="MEM5531418.1"/>
    <property type="molecule type" value="Genomic_DNA"/>
</dbReference>
<evidence type="ECO:0008006" key="3">
    <source>
        <dbReference type="Google" id="ProtNLM"/>
    </source>
</evidence>
<dbReference type="RefSeq" id="WP_342879116.1">
    <property type="nucleotide sequence ID" value="NZ_JBBMQX010000002.1"/>
</dbReference>
<accession>A0ABU9TCI0</accession>
<keyword evidence="2" id="KW-1185">Reference proteome</keyword>
<sequence>MQVPYQVVAYFSVELDSYKLFIEMSERNWIEESERYTSSILEDDEPTLHRANYRSDLASKLNDEFPQYQRKSYLIMLVSIFEDFMNQLYRSVEADLDIKASFTDFAGSGIERAKQYLSKLSSLYLPVSGKEWKQIKDAQAIRNVIAHAAGHIDRKAHVKQLKIIDSNDNLKAEYYARTHLNIDSEYVFNLVTAMKGFTDKLLAECEKLPNKKINND</sequence>
<organism evidence="1 2">
    <name type="scientific">Pseudoalteromonas arctica</name>
    <dbReference type="NCBI Taxonomy" id="394751"/>
    <lineage>
        <taxon>Bacteria</taxon>
        <taxon>Pseudomonadati</taxon>
        <taxon>Pseudomonadota</taxon>
        <taxon>Gammaproteobacteria</taxon>
        <taxon>Alteromonadales</taxon>
        <taxon>Pseudoalteromonadaceae</taxon>
        <taxon>Pseudoalteromonas</taxon>
    </lineage>
</organism>
<gene>
    <name evidence="1" type="ORF">WNY57_03150</name>
</gene>
<proteinExistence type="predicted"/>
<dbReference type="Proteomes" id="UP001457661">
    <property type="component" value="Unassembled WGS sequence"/>
</dbReference>
<evidence type="ECO:0000313" key="2">
    <source>
        <dbReference type="Proteomes" id="UP001457661"/>
    </source>
</evidence>